<dbReference type="HOGENOM" id="CLU_1486102_0_0_6"/>
<evidence type="ECO:0000313" key="3">
    <source>
        <dbReference type="Proteomes" id="UP000000683"/>
    </source>
</evidence>
<dbReference type="AlphaFoldDB" id="F5ZBF7"/>
<dbReference type="Proteomes" id="UP000000683">
    <property type="component" value="Chromosome"/>
</dbReference>
<dbReference type="RefSeq" id="WP_013784549.1">
    <property type="nucleotide sequence ID" value="NC_015554.1"/>
</dbReference>
<reference evidence="2 3" key="1">
    <citation type="journal article" date="2011" name="J. Bacteriol.">
        <title>Complete genome sequence of the polycyclic aromatic hydrocarbon-degrading bacterium Alteromonas sp. strain SN2.</title>
        <authorList>
            <person name="Jin H.M."/>
            <person name="Jeong H."/>
            <person name="Moon E.J."/>
            <person name="Math R.K."/>
            <person name="Lee K."/>
            <person name="Kim H.J."/>
            <person name="Jeon C.O."/>
            <person name="Oh T.K."/>
            <person name="Kim J.F."/>
        </authorList>
    </citation>
    <scope>NUCLEOTIDE SEQUENCE [LARGE SCALE GENOMIC DNA]</scope>
    <source>
        <strain evidence="3">JCM 17741 / KACC 18427 / KCTC 11700BP / SN2</strain>
    </source>
</reference>
<protein>
    <submittedName>
        <fullName evidence="2">Uncharacterized protein</fullName>
    </submittedName>
</protein>
<sequence>MVKALLIIVAVFTCIVFAIAGWFVYLAEDTDQRDQASAQVPVITLMEILHASDLQAGVKEAVKNGDKDAINQWMEQAQVVAEAGHLAQTHIEYLDSQQAYDYVVFNAKRQLFNEAFEARYYALEDMGNLKDEYPEAYDLFERTEALLEKRDAIIVQMAQALSGTNPPSDAALNEAKQRWLARAEGDSLSLTIDEPQSNKK</sequence>
<keyword evidence="1" id="KW-1133">Transmembrane helix</keyword>
<name>F5ZBF7_ALTNA</name>
<keyword evidence="3" id="KW-1185">Reference proteome</keyword>
<dbReference type="EMBL" id="CP002339">
    <property type="protein sequence ID" value="AEF03614.1"/>
    <property type="molecule type" value="Genomic_DNA"/>
</dbReference>
<dbReference type="eggNOG" id="ENOG5032T1I">
    <property type="taxonomic scope" value="Bacteria"/>
</dbReference>
<gene>
    <name evidence="2" type="ordered locus">ambt_10450</name>
</gene>
<keyword evidence="1" id="KW-0812">Transmembrane</keyword>
<organism evidence="2 3">
    <name type="scientific">Alteromonas naphthalenivorans</name>
    <dbReference type="NCBI Taxonomy" id="715451"/>
    <lineage>
        <taxon>Bacteria</taxon>
        <taxon>Pseudomonadati</taxon>
        <taxon>Pseudomonadota</taxon>
        <taxon>Gammaproteobacteria</taxon>
        <taxon>Alteromonadales</taxon>
        <taxon>Alteromonadaceae</taxon>
        <taxon>Alteromonas/Salinimonas group</taxon>
        <taxon>Alteromonas</taxon>
    </lineage>
</organism>
<evidence type="ECO:0000313" key="2">
    <source>
        <dbReference type="EMBL" id="AEF03614.1"/>
    </source>
</evidence>
<proteinExistence type="predicted"/>
<keyword evidence="1" id="KW-0472">Membrane</keyword>
<dbReference type="KEGG" id="alt:ambt_10450"/>
<feature type="transmembrane region" description="Helical" evidence="1">
    <location>
        <begin position="6"/>
        <end position="27"/>
    </location>
</feature>
<dbReference type="OrthoDB" id="6322189at2"/>
<accession>F5ZBF7</accession>
<evidence type="ECO:0000256" key="1">
    <source>
        <dbReference type="SAM" id="Phobius"/>
    </source>
</evidence>